<feature type="region of interest" description="Disordered" evidence="11">
    <location>
        <begin position="2379"/>
        <end position="2406"/>
    </location>
</feature>
<dbReference type="CDD" id="cd00833">
    <property type="entry name" value="PKS"/>
    <property type="match status" value="1"/>
</dbReference>
<dbReference type="EMBL" id="BAAAZX010000030">
    <property type="protein sequence ID" value="GAA4020430.1"/>
    <property type="molecule type" value="Genomic_DNA"/>
</dbReference>
<dbReference type="InterPro" id="IPR016035">
    <property type="entry name" value="Acyl_Trfase/lysoPLipase"/>
</dbReference>
<evidence type="ECO:0000256" key="11">
    <source>
        <dbReference type="SAM" id="MobiDB-lite"/>
    </source>
</evidence>
<dbReference type="InterPro" id="IPR016036">
    <property type="entry name" value="Malonyl_transacylase_ACP-bd"/>
</dbReference>
<evidence type="ECO:0000256" key="5">
    <source>
        <dbReference type="ARBA" id="ARBA00022679"/>
    </source>
</evidence>
<keyword evidence="6" id="KW-0677">Repeat</keyword>
<dbReference type="SMART" id="SM00822">
    <property type="entry name" value="PKS_KR"/>
    <property type="match status" value="1"/>
</dbReference>
<dbReference type="Pfam" id="PF00975">
    <property type="entry name" value="Thioesterase"/>
    <property type="match status" value="1"/>
</dbReference>
<dbReference type="Gene3D" id="3.40.50.12780">
    <property type="entry name" value="N-terminal domain of ligase-like"/>
    <property type="match status" value="1"/>
</dbReference>
<dbReference type="SMART" id="SM00826">
    <property type="entry name" value="PKS_DH"/>
    <property type="match status" value="1"/>
</dbReference>
<dbReference type="InterPro" id="IPR020841">
    <property type="entry name" value="PKS_Beta-ketoAc_synthase_dom"/>
</dbReference>
<feature type="active site" description="Proton donor; for dehydratase activity" evidence="10">
    <location>
        <position position="1869"/>
    </location>
</feature>
<feature type="domain" description="Ketosynthase family 3 (KS3)" evidence="13">
    <location>
        <begin position="657"/>
        <end position="1083"/>
    </location>
</feature>
<dbReference type="InterPro" id="IPR006162">
    <property type="entry name" value="Ppantetheine_attach_site"/>
</dbReference>
<dbReference type="Gene3D" id="3.30.300.30">
    <property type="match status" value="1"/>
</dbReference>
<evidence type="ECO:0000256" key="9">
    <source>
        <dbReference type="ARBA" id="ARBA00023315"/>
    </source>
</evidence>
<dbReference type="Pfam" id="PF02801">
    <property type="entry name" value="Ketoacyl-synt_C"/>
    <property type="match status" value="1"/>
</dbReference>
<dbReference type="InterPro" id="IPR001031">
    <property type="entry name" value="Thioesterase"/>
</dbReference>
<dbReference type="InterPro" id="IPR045851">
    <property type="entry name" value="AMP-bd_C_sf"/>
</dbReference>
<dbReference type="Pfam" id="PF16197">
    <property type="entry name" value="KAsynt_C_assoc"/>
    <property type="match status" value="1"/>
</dbReference>
<keyword evidence="16" id="KW-1185">Reference proteome</keyword>
<dbReference type="InterPro" id="IPR020807">
    <property type="entry name" value="PKS_DH"/>
</dbReference>
<dbReference type="Proteomes" id="UP001500456">
    <property type="component" value="Unassembled WGS sequence"/>
</dbReference>
<dbReference type="Pfam" id="PF08659">
    <property type="entry name" value="KR"/>
    <property type="match status" value="1"/>
</dbReference>
<dbReference type="Pfam" id="PF14765">
    <property type="entry name" value="PS-DH"/>
    <property type="match status" value="1"/>
</dbReference>
<dbReference type="InterPro" id="IPR016039">
    <property type="entry name" value="Thiolase-like"/>
</dbReference>
<comment type="cofactor">
    <cofactor evidence="1">
        <name>pantetheine 4'-phosphate</name>
        <dbReference type="ChEBI" id="CHEBI:47942"/>
    </cofactor>
</comment>
<dbReference type="Gene3D" id="3.40.47.10">
    <property type="match status" value="2"/>
</dbReference>
<keyword evidence="7" id="KW-0045">Antibiotic biosynthesis</keyword>
<evidence type="ECO:0000256" key="8">
    <source>
        <dbReference type="ARBA" id="ARBA00023268"/>
    </source>
</evidence>
<feature type="compositionally biased region" description="Basic and acidic residues" evidence="11">
    <location>
        <begin position="1080"/>
        <end position="1104"/>
    </location>
</feature>
<feature type="domain" description="Carrier" evidence="12">
    <location>
        <begin position="550"/>
        <end position="639"/>
    </location>
</feature>
<dbReference type="InterPro" id="IPR013968">
    <property type="entry name" value="PKS_KR"/>
</dbReference>
<feature type="domain" description="Carrier" evidence="12">
    <location>
        <begin position="2426"/>
        <end position="2501"/>
    </location>
</feature>
<accession>A0ABP7T377</accession>
<dbReference type="PROSITE" id="PS52004">
    <property type="entry name" value="KS3_2"/>
    <property type="match status" value="1"/>
</dbReference>
<dbReference type="SMART" id="SM00827">
    <property type="entry name" value="PKS_AT"/>
    <property type="match status" value="1"/>
</dbReference>
<keyword evidence="3" id="KW-0596">Phosphopantetheine</keyword>
<dbReference type="InterPro" id="IPR049900">
    <property type="entry name" value="PKS_mFAS_DH"/>
</dbReference>
<dbReference type="InterPro" id="IPR025110">
    <property type="entry name" value="AMP-bd_C"/>
</dbReference>
<dbReference type="Gene3D" id="3.30.70.3290">
    <property type="match status" value="1"/>
</dbReference>
<reference evidence="16" key="1">
    <citation type="journal article" date="2019" name="Int. J. Syst. Evol. Microbiol.">
        <title>The Global Catalogue of Microorganisms (GCM) 10K type strain sequencing project: providing services to taxonomists for standard genome sequencing and annotation.</title>
        <authorList>
            <consortium name="The Broad Institute Genomics Platform"/>
            <consortium name="The Broad Institute Genome Sequencing Center for Infectious Disease"/>
            <person name="Wu L."/>
            <person name="Ma J."/>
        </authorList>
    </citation>
    <scope>NUCLEOTIDE SEQUENCE [LARGE SCALE GENOMIC DNA]</scope>
    <source>
        <strain evidence="16">JCM 16924</strain>
    </source>
</reference>
<evidence type="ECO:0000313" key="16">
    <source>
        <dbReference type="Proteomes" id="UP001500456"/>
    </source>
</evidence>
<dbReference type="RefSeq" id="WP_345569657.1">
    <property type="nucleotide sequence ID" value="NZ_BAAAZX010000030.1"/>
</dbReference>
<protein>
    <submittedName>
        <fullName evidence="15">Uncharacterized protein</fullName>
    </submittedName>
</protein>
<dbReference type="InterPro" id="IPR009081">
    <property type="entry name" value="PP-bd_ACP"/>
</dbReference>
<dbReference type="PROSITE" id="PS00012">
    <property type="entry name" value="PHOSPHOPANTETHEINE"/>
    <property type="match status" value="1"/>
</dbReference>
<dbReference type="InterPro" id="IPR018201">
    <property type="entry name" value="Ketoacyl_synth_AS"/>
</dbReference>
<dbReference type="InterPro" id="IPR036291">
    <property type="entry name" value="NAD(P)-bd_dom_sf"/>
</dbReference>
<keyword evidence="8" id="KW-0511">Multifunctional enzyme</keyword>
<evidence type="ECO:0000256" key="6">
    <source>
        <dbReference type="ARBA" id="ARBA00022737"/>
    </source>
</evidence>
<evidence type="ECO:0000256" key="4">
    <source>
        <dbReference type="ARBA" id="ARBA00022553"/>
    </source>
</evidence>
<dbReference type="PANTHER" id="PTHR43775:SF51">
    <property type="entry name" value="INACTIVE PHENOLPHTHIOCEROL SYNTHESIS POLYKETIDE SYNTHASE TYPE I PKS1-RELATED"/>
    <property type="match status" value="1"/>
</dbReference>
<feature type="region of interest" description="Disordered" evidence="11">
    <location>
        <begin position="1077"/>
        <end position="1215"/>
    </location>
</feature>
<dbReference type="Gene3D" id="1.10.1200.10">
    <property type="entry name" value="ACP-like"/>
    <property type="match status" value="2"/>
</dbReference>
<evidence type="ECO:0000259" key="14">
    <source>
        <dbReference type="PROSITE" id="PS52019"/>
    </source>
</evidence>
<dbReference type="InterPro" id="IPR055123">
    <property type="entry name" value="SpnB-like_Rossmann"/>
</dbReference>
<dbReference type="Pfam" id="PF00501">
    <property type="entry name" value="AMP-binding"/>
    <property type="match status" value="1"/>
</dbReference>
<dbReference type="InterPro" id="IPR042099">
    <property type="entry name" value="ANL_N_sf"/>
</dbReference>
<dbReference type="SUPFAM" id="SSF55048">
    <property type="entry name" value="Probable ACP-binding domain of malonyl-CoA ACP transacylase"/>
    <property type="match status" value="1"/>
</dbReference>
<dbReference type="Gene3D" id="3.40.50.1820">
    <property type="entry name" value="alpha/beta hydrolase"/>
    <property type="match status" value="1"/>
</dbReference>
<dbReference type="SUPFAM" id="SSF52151">
    <property type="entry name" value="FabD/lysophospholipase-like"/>
    <property type="match status" value="1"/>
</dbReference>
<feature type="domain" description="PKS/mFAS DH" evidence="14">
    <location>
        <begin position="1671"/>
        <end position="1947"/>
    </location>
</feature>
<dbReference type="Pfam" id="PF00698">
    <property type="entry name" value="Acyl_transf_1"/>
    <property type="match status" value="1"/>
</dbReference>
<evidence type="ECO:0000259" key="13">
    <source>
        <dbReference type="PROSITE" id="PS52004"/>
    </source>
</evidence>
<organism evidence="15 16">
    <name type="scientific">Streptomyces plumbiresistens</name>
    <dbReference type="NCBI Taxonomy" id="511811"/>
    <lineage>
        <taxon>Bacteria</taxon>
        <taxon>Bacillati</taxon>
        <taxon>Actinomycetota</taxon>
        <taxon>Actinomycetes</taxon>
        <taxon>Kitasatosporales</taxon>
        <taxon>Streptomycetaceae</taxon>
        <taxon>Streptomyces</taxon>
    </lineage>
</organism>
<dbReference type="CDD" id="cd08956">
    <property type="entry name" value="KR_3_FAS_SDR_x"/>
    <property type="match status" value="1"/>
</dbReference>
<dbReference type="Pfam" id="PF00550">
    <property type="entry name" value="PP-binding"/>
    <property type="match status" value="2"/>
</dbReference>
<proteinExistence type="predicted"/>
<evidence type="ECO:0000313" key="15">
    <source>
        <dbReference type="EMBL" id="GAA4020430.1"/>
    </source>
</evidence>
<dbReference type="InterPro" id="IPR036736">
    <property type="entry name" value="ACP-like_sf"/>
</dbReference>
<dbReference type="Pfam" id="PF22953">
    <property type="entry name" value="SpnB_Rossmann"/>
    <property type="match status" value="1"/>
</dbReference>
<evidence type="ECO:0000256" key="7">
    <source>
        <dbReference type="ARBA" id="ARBA00023194"/>
    </source>
</evidence>
<dbReference type="PANTHER" id="PTHR43775">
    <property type="entry name" value="FATTY ACID SYNTHASE"/>
    <property type="match status" value="1"/>
</dbReference>
<dbReference type="Gene3D" id="3.40.50.720">
    <property type="entry name" value="NAD(P)-binding Rossmann-like Domain"/>
    <property type="match status" value="1"/>
</dbReference>
<dbReference type="InterPro" id="IPR050091">
    <property type="entry name" value="PKS_NRPS_Biosynth_Enz"/>
</dbReference>
<evidence type="ECO:0000256" key="1">
    <source>
        <dbReference type="ARBA" id="ARBA00001957"/>
    </source>
</evidence>
<keyword evidence="4" id="KW-0597">Phosphoprotein</keyword>
<dbReference type="Pfam" id="PF21089">
    <property type="entry name" value="PKS_DH_N"/>
    <property type="match status" value="1"/>
</dbReference>
<dbReference type="SMART" id="SM00823">
    <property type="entry name" value="PKS_PP"/>
    <property type="match status" value="2"/>
</dbReference>
<dbReference type="InterPro" id="IPR049551">
    <property type="entry name" value="PKS_DH_C"/>
</dbReference>
<evidence type="ECO:0000259" key="12">
    <source>
        <dbReference type="PROSITE" id="PS50075"/>
    </source>
</evidence>
<feature type="compositionally biased region" description="Low complexity" evidence="11">
    <location>
        <begin position="2379"/>
        <end position="2403"/>
    </location>
</feature>
<dbReference type="InterPro" id="IPR000873">
    <property type="entry name" value="AMP-dep_synth/lig_dom"/>
</dbReference>
<evidence type="ECO:0000256" key="2">
    <source>
        <dbReference type="ARBA" id="ARBA00004792"/>
    </source>
</evidence>
<dbReference type="SUPFAM" id="SSF51735">
    <property type="entry name" value="NAD(P)-binding Rossmann-fold domains"/>
    <property type="match status" value="2"/>
</dbReference>
<dbReference type="SMART" id="SM00825">
    <property type="entry name" value="PKS_KS"/>
    <property type="match status" value="1"/>
</dbReference>
<dbReference type="InterPro" id="IPR020806">
    <property type="entry name" value="PKS_PP-bd"/>
</dbReference>
<dbReference type="PROSITE" id="PS50075">
    <property type="entry name" value="CARRIER"/>
    <property type="match status" value="2"/>
</dbReference>
<dbReference type="Pfam" id="PF00109">
    <property type="entry name" value="ketoacyl-synt"/>
    <property type="match status" value="1"/>
</dbReference>
<dbReference type="SMART" id="SM00824">
    <property type="entry name" value="PKS_TE"/>
    <property type="match status" value="1"/>
</dbReference>
<gene>
    <name evidence="15" type="ORF">GCM10022232_76280</name>
</gene>
<name>A0ABP7T377_9ACTN</name>
<dbReference type="PROSITE" id="PS52019">
    <property type="entry name" value="PKS_MFAS_DH"/>
    <property type="match status" value="1"/>
</dbReference>
<dbReference type="Pfam" id="PF13193">
    <property type="entry name" value="AMP-binding_C"/>
    <property type="match status" value="1"/>
</dbReference>
<comment type="pathway">
    <text evidence="2">Antibiotic biosynthesis.</text>
</comment>
<dbReference type="InterPro" id="IPR001227">
    <property type="entry name" value="Ac_transferase_dom_sf"/>
</dbReference>
<feature type="compositionally biased region" description="Acidic residues" evidence="11">
    <location>
        <begin position="2515"/>
        <end position="2527"/>
    </location>
</feature>
<dbReference type="SUPFAM" id="SSF56801">
    <property type="entry name" value="Acetyl-CoA synthetase-like"/>
    <property type="match status" value="1"/>
</dbReference>
<dbReference type="SUPFAM" id="SSF47336">
    <property type="entry name" value="ACP-like"/>
    <property type="match status" value="1"/>
</dbReference>
<dbReference type="InterPro" id="IPR014043">
    <property type="entry name" value="Acyl_transferase_dom"/>
</dbReference>
<dbReference type="InterPro" id="IPR049552">
    <property type="entry name" value="PKS_DH_N"/>
</dbReference>
<feature type="compositionally biased region" description="Basic and acidic residues" evidence="11">
    <location>
        <begin position="1136"/>
        <end position="1151"/>
    </location>
</feature>
<dbReference type="Gene3D" id="3.10.129.110">
    <property type="entry name" value="Polyketide synthase dehydratase"/>
    <property type="match status" value="1"/>
</dbReference>
<keyword evidence="5" id="KW-0808">Transferase</keyword>
<dbReference type="SUPFAM" id="SSF53901">
    <property type="entry name" value="Thiolase-like"/>
    <property type="match status" value="1"/>
</dbReference>
<dbReference type="InterPro" id="IPR020802">
    <property type="entry name" value="TesA-like"/>
</dbReference>
<dbReference type="InterPro" id="IPR014030">
    <property type="entry name" value="Ketoacyl_synth_N"/>
</dbReference>
<feature type="region of interest" description="Disordered" evidence="11">
    <location>
        <begin position="2506"/>
        <end position="2543"/>
    </location>
</feature>
<dbReference type="Pfam" id="PF22621">
    <property type="entry name" value="CurL-like_PKS_C"/>
    <property type="match status" value="1"/>
</dbReference>
<feature type="region of interest" description="C-terminal hotdog fold" evidence="10">
    <location>
        <begin position="1808"/>
        <end position="1947"/>
    </location>
</feature>
<feature type="compositionally biased region" description="Basic and acidic residues" evidence="11">
    <location>
        <begin position="2528"/>
        <end position="2538"/>
    </location>
</feature>
<dbReference type="PROSITE" id="PS00606">
    <property type="entry name" value="KS3_1"/>
    <property type="match status" value="1"/>
</dbReference>
<dbReference type="InterPro" id="IPR014031">
    <property type="entry name" value="Ketoacyl_synth_C"/>
</dbReference>
<evidence type="ECO:0000256" key="3">
    <source>
        <dbReference type="ARBA" id="ARBA00022450"/>
    </source>
</evidence>
<dbReference type="SUPFAM" id="SSF53474">
    <property type="entry name" value="alpha/beta-Hydrolases"/>
    <property type="match status" value="1"/>
</dbReference>
<dbReference type="InterPro" id="IPR042104">
    <property type="entry name" value="PKS_dehydratase_sf"/>
</dbReference>
<sequence>MTRDELIRPLPELLKDHAEKWPLRVAYVDDVRGVTYAELERRTGRLAAHLARAGVRRGDRVAICLGNCVEMVESVLATVRAGAVGVPLNPRSSDAELGHFLADSDASVVVTDPAHLARLDRVTPGHRRTRVLLTGTGPIPEDAPEGTVLFADAAETETEHSLPPRDDLGLDEPAWMLYTSGTTHRPKGVLSTQRAALWSVAACYAPIFGLSPEDRLLWPLPLFHSFGHSLAILGVTAVGASARITGELLPPGGLLRELRTPHAALGGSYTVLAGVPAVYHQLVASAAEDASPLPSLRTCVVAGAPSAPDLRRAVGDLLGAPLLDAYGSTETCGMIAVNRPDGPRVDGSCGPPVPGMDVRLVDPGSGNDVADGDEGEIWARGPSLMTGYHNQAEATEAALRDGWYRTGDLGRRVEHGHLTLTGRVSELIIRGGENIHPTEVEQALLDCPGVRDAVVVGMPHDVLGEVPVAYVVPGPDGFEPRRVLAACRTRLADFKLPVEIREIAAVPRTASGKIARHAVLPDLARPAPLSPAAATATAADGALRRRLLSLPPEGRERALREAVLAETAAVCGGPYEQVGSGRYEQVDADSPFTDLGLTSAGAVTLIERLGEATGLRLPSTLVFDHPTPAALAEHVYSTLFTPVPTVPAPSAAAARTDDPVVIVAMGCRYPGDVHSPEDLWRLVSEGRDAISGFPTDRGWDLASLYDPDPDRIGTSYTRSGGFLHRAAEFDAGLFGISPREALAMDPQQRLLLETSWEVWERAGIAPAAMRESDTGVFVGVMHGDYSARLTRSELEAHLALGSAGSVASGRISYVYGLRGPSITVDTACSSSLVALHWAAKALRSGECSLALAGGVTVMATPKPFTAFSRQRGLSPDGRCKSFAASADGTAWGEGAGLVLLERLSDARRNGHPVLAVLRGSAVNSDGASNGLTAPNGQAQQRLITLALADAGLRPDDLDAVEAHGTGTTLGDPVEARALLATYGKERAADRPPLWLGSVKSNLGHTQAAAGVAGVIKMVQAMRHEELPRTLHAQAPTPHVDWSAGRVELLTEARPWPATDTGPRRAGVSAFGIGGTNAHVILEEAPRPPRTREAPRPPRTREAPRPPRTGKAPRAPHAGEAPPVSAFGVGGTNAHVILEEAPRPPRTREAPRPPRTGKAPRAPHAGEAPRPPRTGEIPRPPSTGEAPRAPHTGEAQQPPHPGSTAEELPPELPLPWLLSGADESALRAQADRLAAHLAKHSDLSATDVGFTLAVSRSPLPHRALVPSGDRARMLAALEALAAGGGAGRAVADPGLRTAFLFTGQGAQRVRMGAELRAAFPAFGSAFDEVCSELDGRLERPLGTVLSAEPGSPEAALLDRTDFTQAGLFAFEVALFRLLESWDVRADFLAGHSVGELAAAHVAGVLGLADAAELVAARGRLMHALPEGGAMVALHATEEEVLAAAALPELGGTRDRVAIASVNGPRSVVISGVREAVLAVAAGFEARGRRTVRLRVGHAFHSPLVEPMLDDFRRVAEGLSFRPPRIPVVSAVSGRLAEAGELCSPEYWVRHARLPVRFGDAVRWLGDHGVSAFLEVGPGPALTAAAEDCLTGSDDESPAPLCAAATRGGEHEPKTLLSAVARLQVRGARVDWPAVFAGTGARRVDLPTYAFQRRRYWLDAPRTPGPAANPDEHPLLGPAFAVPDTDRTVFPGLLSAATHPWLADHVIGGTGLVPATAFVEMAVRAGDEVGCGALDELVVLAPLILPAATGVRVQVVVGAADEGRRQVDIYARPALDDAEPAWTRHATGVLGGTETSQPEPELAVWPPQGATEVDLDGAYDSLADGGLAYGPAFRGVRAVWRRGNELFAEVRLAEAELAFAGRFGLHPALLDAALHAPLLAGSASESDALRVPFAWNGVRLYAAGASDVRVRVVPGGTDTVSVTLADPTGRPVARVGSLTTRELPADTALPAAEVARRALLRPEWTTVEPPGGERQRVDTRRWELAGPDDLYLGELLPDAVAAGALEPDTVVVTAVGGPVTDADPPAAVRLLTGRVLRTLQDWQDDPRTAGSRLVVVTRDATAPDPDPAGAAVWGLVRAAQAELPGRVVLVDVDGRPESLRLLPAAVATGETQLSVRSGQLTVPRLVELGELPPSSGAFGPDGTVLITGGTGALGAELARHLVTSHGVRHLLLTGRQGPQAPNAEELRRSLEELGAEVRIVACDAGDRAALAEVIKGCAPALTAVVHAAGILDDGVLAALTPERMAAVLRPKADAAWHLHELTRDLDLSAFVLFSSVSGLLGRAGQGNYAAANSFLDALARHRAQLGLPAVSLAWGPWEHGGGMAGAGSPSRSTGDVLRAVSVRQGLALFDAALGAGEPVLAPILLDRDALRSARGPLPPLLHGLLRPRRPAAGTGDAGTGSAPGTEQTWEPGAWRKVLSALPAAQREERLAELMSADVAAVLGYPSADALPAGKSFAELGFDSLMAVQVRNRLSMALRLRLSAAVVFEHPTAQGLARHVLSLLDDLPEAAPDHDQDQDQNPDPDPAPDPDPDRASADDRPPQTLSSLYRRVCEAGQVVAAMHMLVTASWAVPTFDRADSRKHALPPLRRAEGSGERPVLVFFTGYHPPFAAPGGEFARFHAHFQGERDVLELPHPGIGAGPAVPADRDTLARTHAEMVLRHVGDRPFAVVGMCTGGAVAHTVTRRLEAMGRAPVGQVLLDTYLINDGNSDKDWLLSLPAVIAPRLGGNQFTGDEDTGVAALGAYTRMFLDWDPEPVGTPTLLVRATQPTPEMVASADPDEWRTSWPLPHAHVDVPGDHFSFMQDHTPTTAAAVRTWIDSLDRTDAPPTPTPTAEGEQ</sequence>
<dbReference type="SMART" id="SM01294">
    <property type="entry name" value="PKS_PP_betabranch"/>
    <property type="match status" value="2"/>
</dbReference>
<dbReference type="InterPro" id="IPR032821">
    <property type="entry name" value="PKS_assoc"/>
</dbReference>
<dbReference type="Gene3D" id="3.40.366.10">
    <property type="entry name" value="Malonyl-Coenzyme A Acyl Carrier Protein, domain 2"/>
    <property type="match status" value="1"/>
</dbReference>
<feature type="active site" description="Proton acceptor; for dehydratase activity" evidence="10">
    <location>
        <position position="1703"/>
    </location>
</feature>
<keyword evidence="9" id="KW-0012">Acyltransferase</keyword>
<dbReference type="InterPro" id="IPR029058">
    <property type="entry name" value="AB_hydrolase_fold"/>
</dbReference>
<evidence type="ECO:0000256" key="10">
    <source>
        <dbReference type="PROSITE-ProRule" id="PRU01363"/>
    </source>
</evidence>
<feature type="region of interest" description="N-terminal hotdog fold" evidence="10">
    <location>
        <begin position="1671"/>
        <end position="1795"/>
    </location>
</feature>
<comment type="caution">
    <text evidence="15">The sequence shown here is derived from an EMBL/GenBank/DDBJ whole genome shotgun (WGS) entry which is preliminary data.</text>
</comment>
<dbReference type="InterPro" id="IPR057326">
    <property type="entry name" value="KR_dom"/>
</dbReference>